<dbReference type="Proteomes" id="UP000821837">
    <property type="component" value="Unassembled WGS sequence"/>
</dbReference>
<protein>
    <recommendedName>
        <fullName evidence="4">Tick transposon</fullName>
    </recommendedName>
</protein>
<comment type="caution">
    <text evidence="2">The sequence shown here is derived from an EMBL/GenBank/DDBJ whole genome shotgun (WGS) entry which is preliminary data.</text>
</comment>
<evidence type="ECO:0008006" key="4">
    <source>
        <dbReference type="Google" id="ProtNLM"/>
    </source>
</evidence>
<keyword evidence="3" id="KW-1185">Reference proteome</keyword>
<proteinExistence type="predicted"/>
<feature type="region of interest" description="Disordered" evidence="1">
    <location>
        <begin position="1"/>
        <end position="23"/>
    </location>
</feature>
<gene>
    <name evidence="2" type="ORF">HPB52_009101</name>
</gene>
<dbReference type="AlphaFoldDB" id="A0A9D4Q5Y4"/>
<evidence type="ECO:0000313" key="3">
    <source>
        <dbReference type="Proteomes" id="UP000821837"/>
    </source>
</evidence>
<evidence type="ECO:0000256" key="1">
    <source>
        <dbReference type="SAM" id="MobiDB-lite"/>
    </source>
</evidence>
<sequence length="275" mass="29568">MQEHRCHASPDSPVSENIADDLDPPILTENAFGGRFGAGKSRPPSAMASTSRAHITNVMVEGIHHTLYTGDITIGTNTGSPAQIEERLQKAALLVDTYAASCGLECSPAKSALLSVSRLPPPQIFLPSGPIPAVKNIRILGLHLTSYLDPKGTIAGTSKLVSRTIRCVSTRRGGHRGTQSLRLAHVFVTSRVLYASPYLRLRRHHERQLDVLLRSVYKRALDLPIATSKSRFAALGVHNSIAELREAHRARQSDLPSGFNRPAGGSPASGSLLAL</sequence>
<reference evidence="2" key="1">
    <citation type="journal article" date="2020" name="Cell">
        <title>Large-Scale Comparative Analyses of Tick Genomes Elucidate Their Genetic Diversity and Vector Capacities.</title>
        <authorList>
            <consortium name="Tick Genome and Microbiome Consortium (TIGMIC)"/>
            <person name="Jia N."/>
            <person name="Wang J."/>
            <person name="Shi W."/>
            <person name="Du L."/>
            <person name="Sun Y."/>
            <person name="Zhan W."/>
            <person name="Jiang J.F."/>
            <person name="Wang Q."/>
            <person name="Zhang B."/>
            <person name="Ji P."/>
            <person name="Bell-Sakyi L."/>
            <person name="Cui X.M."/>
            <person name="Yuan T.T."/>
            <person name="Jiang B.G."/>
            <person name="Yang W.F."/>
            <person name="Lam T.T."/>
            <person name="Chang Q.C."/>
            <person name="Ding S.J."/>
            <person name="Wang X.J."/>
            <person name="Zhu J.G."/>
            <person name="Ruan X.D."/>
            <person name="Zhao L."/>
            <person name="Wei J.T."/>
            <person name="Ye R.Z."/>
            <person name="Que T.C."/>
            <person name="Du C.H."/>
            <person name="Zhou Y.H."/>
            <person name="Cheng J.X."/>
            <person name="Dai P.F."/>
            <person name="Guo W.B."/>
            <person name="Han X.H."/>
            <person name="Huang E.J."/>
            <person name="Li L.F."/>
            <person name="Wei W."/>
            <person name="Gao Y.C."/>
            <person name="Liu J.Z."/>
            <person name="Shao H.Z."/>
            <person name="Wang X."/>
            <person name="Wang C.C."/>
            <person name="Yang T.C."/>
            <person name="Huo Q.B."/>
            <person name="Li W."/>
            <person name="Chen H.Y."/>
            <person name="Chen S.E."/>
            <person name="Zhou L.G."/>
            <person name="Ni X.B."/>
            <person name="Tian J.H."/>
            <person name="Sheng Y."/>
            <person name="Liu T."/>
            <person name="Pan Y.S."/>
            <person name="Xia L.Y."/>
            <person name="Li J."/>
            <person name="Zhao F."/>
            <person name="Cao W.C."/>
        </authorList>
    </citation>
    <scope>NUCLEOTIDE SEQUENCE</scope>
    <source>
        <strain evidence="2">Rsan-2018</strain>
    </source>
</reference>
<dbReference type="VEuPathDB" id="VectorBase:RSAN_028770"/>
<feature type="region of interest" description="Disordered" evidence="1">
    <location>
        <begin position="252"/>
        <end position="275"/>
    </location>
</feature>
<reference evidence="2" key="2">
    <citation type="submission" date="2021-09" db="EMBL/GenBank/DDBJ databases">
        <authorList>
            <person name="Jia N."/>
            <person name="Wang J."/>
            <person name="Shi W."/>
            <person name="Du L."/>
            <person name="Sun Y."/>
            <person name="Zhan W."/>
            <person name="Jiang J."/>
            <person name="Wang Q."/>
            <person name="Zhang B."/>
            <person name="Ji P."/>
            <person name="Sakyi L.B."/>
            <person name="Cui X."/>
            <person name="Yuan T."/>
            <person name="Jiang B."/>
            <person name="Yang W."/>
            <person name="Lam T.T.-Y."/>
            <person name="Chang Q."/>
            <person name="Ding S."/>
            <person name="Wang X."/>
            <person name="Zhu J."/>
            <person name="Ruan X."/>
            <person name="Zhao L."/>
            <person name="Wei J."/>
            <person name="Que T."/>
            <person name="Du C."/>
            <person name="Cheng J."/>
            <person name="Dai P."/>
            <person name="Han X."/>
            <person name="Huang E."/>
            <person name="Gao Y."/>
            <person name="Liu J."/>
            <person name="Shao H."/>
            <person name="Ye R."/>
            <person name="Li L."/>
            <person name="Wei W."/>
            <person name="Wang X."/>
            <person name="Wang C."/>
            <person name="Huo Q."/>
            <person name="Li W."/>
            <person name="Guo W."/>
            <person name="Chen H."/>
            <person name="Chen S."/>
            <person name="Zhou L."/>
            <person name="Zhou L."/>
            <person name="Ni X."/>
            <person name="Tian J."/>
            <person name="Zhou Y."/>
            <person name="Sheng Y."/>
            <person name="Liu T."/>
            <person name="Pan Y."/>
            <person name="Xia L."/>
            <person name="Li J."/>
            <person name="Zhao F."/>
            <person name="Cao W."/>
        </authorList>
    </citation>
    <scope>NUCLEOTIDE SEQUENCE</scope>
    <source>
        <strain evidence="2">Rsan-2018</strain>
        <tissue evidence="2">Larvae</tissue>
    </source>
</reference>
<evidence type="ECO:0000313" key="2">
    <source>
        <dbReference type="EMBL" id="KAH7968508.1"/>
    </source>
</evidence>
<organism evidence="2 3">
    <name type="scientific">Rhipicephalus sanguineus</name>
    <name type="common">Brown dog tick</name>
    <name type="synonym">Ixodes sanguineus</name>
    <dbReference type="NCBI Taxonomy" id="34632"/>
    <lineage>
        <taxon>Eukaryota</taxon>
        <taxon>Metazoa</taxon>
        <taxon>Ecdysozoa</taxon>
        <taxon>Arthropoda</taxon>
        <taxon>Chelicerata</taxon>
        <taxon>Arachnida</taxon>
        <taxon>Acari</taxon>
        <taxon>Parasitiformes</taxon>
        <taxon>Ixodida</taxon>
        <taxon>Ixodoidea</taxon>
        <taxon>Ixodidae</taxon>
        <taxon>Rhipicephalinae</taxon>
        <taxon>Rhipicephalus</taxon>
        <taxon>Rhipicephalus</taxon>
    </lineage>
</organism>
<accession>A0A9D4Q5Y4</accession>
<dbReference type="EMBL" id="JABSTV010001248">
    <property type="protein sequence ID" value="KAH7968508.1"/>
    <property type="molecule type" value="Genomic_DNA"/>
</dbReference>
<name>A0A9D4Q5Y4_RHISA</name>